<comment type="function">
    <text evidence="5">Negatively regulates the PAK1 kinase. PAK1 is a member of the PAK kinase family, which has been shown to play a positive role in the regulation of signaling pathways involving MAPK8 and RELA. PAK1 exists as an inactive homodimer, which is activated by binding of small GTPases such as CDC42 to an N-terminal regulatory domain. PAK1IP1 also binds to the N-terminus of PAK1, and inhibits the specific activation of PAK1 by CDC42. May be involved in ribosomal large subunit assembly.</text>
</comment>
<dbReference type="Gene3D" id="2.130.10.10">
    <property type="entry name" value="YVTN repeat-like/Quinoprotein amine dehydrogenase"/>
    <property type="match status" value="2"/>
</dbReference>
<dbReference type="SUPFAM" id="SSF50978">
    <property type="entry name" value="WD40 repeat-like"/>
    <property type="match status" value="1"/>
</dbReference>
<evidence type="ECO:0000259" key="7">
    <source>
        <dbReference type="Pfam" id="PF08662"/>
    </source>
</evidence>
<name>T1K759_TETUR</name>
<dbReference type="SMART" id="SM00320">
    <property type="entry name" value="WD40"/>
    <property type="match status" value="5"/>
</dbReference>
<dbReference type="PROSITE" id="PS50082">
    <property type="entry name" value="WD_REPEATS_2"/>
    <property type="match status" value="2"/>
</dbReference>
<dbReference type="PROSITE" id="PS50294">
    <property type="entry name" value="WD_REPEATS_REGION"/>
    <property type="match status" value="1"/>
</dbReference>
<dbReference type="Pfam" id="PF00400">
    <property type="entry name" value="WD40"/>
    <property type="match status" value="3"/>
</dbReference>
<feature type="domain" description="Translation initiation factor beta propellor-like" evidence="7">
    <location>
        <begin position="166"/>
        <end position="265"/>
    </location>
</feature>
<proteinExistence type="predicted"/>
<dbReference type="InterPro" id="IPR019775">
    <property type="entry name" value="WD40_repeat_CS"/>
</dbReference>
<dbReference type="PANTHER" id="PTHR44675">
    <property type="entry name" value="PAK1 INTERACTING PROTEIN 1"/>
    <property type="match status" value="1"/>
</dbReference>
<keyword evidence="9" id="KW-1185">Reference proteome</keyword>
<evidence type="ECO:0000313" key="8">
    <source>
        <dbReference type="EnsemblMetazoa" id="tetur06g03060.1"/>
    </source>
</evidence>
<reference evidence="9" key="1">
    <citation type="submission" date="2011-08" db="EMBL/GenBank/DDBJ databases">
        <authorList>
            <person name="Rombauts S."/>
        </authorList>
    </citation>
    <scope>NUCLEOTIDE SEQUENCE</scope>
    <source>
        <strain evidence="9">London</strain>
    </source>
</reference>
<dbReference type="OrthoDB" id="308449at2759"/>
<dbReference type="eggNOG" id="KOG0294">
    <property type="taxonomic scope" value="Eukaryota"/>
</dbReference>
<evidence type="ECO:0000256" key="1">
    <source>
        <dbReference type="ARBA" id="ARBA00022540"/>
    </source>
</evidence>
<dbReference type="InterPro" id="IPR036322">
    <property type="entry name" value="WD40_repeat_dom_sf"/>
</dbReference>
<gene>
    <name evidence="8" type="primary">107360958</name>
</gene>
<dbReference type="PROSITE" id="PS00678">
    <property type="entry name" value="WD_REPEATS_1"/>
    <property type="match status" value="1"/>
</dbReference>
<evidence type="ECO:0000256" key="2">
    <source>
        <dbReference type="ARBA" id="ARBA00022574"/>
    </source>
</evidence>
<dbReference type="GO" id="GO:0003743">
    <property type="term" value="F:translation initiation factor activity"/>
    <property type="evidence" value="ECO:0007669"/>
    <property type="project" value="UniProtKB-KW"/>
</dbReference>
<dbReference type="InterPro" id="IPR013979">
    <property type="entry name" value="TIF_beta_prop-like"/>
</dbReference>
<organism evidence="8 9">
    <name type="scientific">Tetranychus urticae</name>
    <name type="common">Two-spotted spider mite</name>
    <dbReference type="NCBI Taxonomy" id="32264"/>
    <lineage>
        <taxon>Eukaryota</taxon>
        <taxon>Metazoa</taxon>
        <taxon>Ecdysozoa</taxon>
        <taxon>Arthropoda</taxon>
        <taxon>Chelicerata</taxon>
        <taxon>Arachnida</taxon>
        <taxon>Acari</taxon>
        <taxon>Acariformes</taxon>
        <taxon>Trombidiformes</taxon>
        <taxon>Prostigmata</taxon>
        <taxon>Eleutherengona</taxon>
        <taxon>Raphignathae</taxon>
        <taxon>Tetranychoidea</taxon>
        <taxon>Tetranychidae</taxon>
        <taxon>Tetranychus</taxon>
    </lineage>
</organism>
<dbReference type="EMBL" id="CAEY01001799">
    <property type="status" value="NOT_ANNOTATED_CDS"/>
    <property type="molecule type" value="Genomic_DNA"/>
</dbReference>
<dbReference type="InterPro" id="IPR001680">
    <property type="entry name" value="WD40_rpt"/>
</dbReference>
<keyword evidence="1" id="KW-0396">Initiation factor</keyword>
<dbReference type="KEGG" id="tut:107360958"/>
<feature type="repeat" description="WD" evidence="6">
    <location>
        <begin position="80"/>
        <end position="120"/>
    </location>
</feature>
<keyword evidence="4" id="KW-0648">Protein biosynthesis</keyword>
<dbReference type="Proteomes" id="UP000015104">
    <property type="component" value="Unassembled WGS sequence"/>
</dbReference>
<protein>
    <recommendedName>
        <fullName evidence="7">Translation initiation factor beta propellor-like domain-containing protein</fullName>
    </recommendedName>
</protein>
<evidence type="ECO:0000256" key="3">
    <source>
        <dbReference type="ARBA" id="ARBA00022737"/>
    </source>
</evidence>
<keyword evidence="3" id="KW-0677">Repeat</keyword>
<dbReference type="PANTHER" id="PTHR44675:SF1">
    <property type="entry name" value="P21-ACTIVATED PROTEIN KINASE-INTERACTING PROTEIN 1"/>
    <property type="match status" value="1"/>
</dbReference>
<feature type="repeat" description="WD" evidence="6">
    <location>
        <begin position="121"/>
        <end position="162"/>
    </location>
</feature>
<dbReference type="OMA" id="GYIKMWR"/>
<evidence type="ECO:0000256" key="5">
    <source>
        <dbReference type="ARBA" id="ARBA00045213"/>
    </source>
</evidence>
<keyword evidence="2 6" id="KW-0853">WD repeat</keyword>
<dbReference type="Pfam" id="PF08662">
    <property type="entry name" value="eIF2A"/>
    <property type="match status" value="1"/>
</dbReference>
<dbReference type="HOGENOM" id="CLU_031466_2_0_1"/>
<sequence length="300" mass="33052">MMVKTNFEVIVGTYQKYLVGISLGKDKSKESFNFVQSFAEEAHIGGIKCVAASGNYVVSGGTDEFIRVFDMNSRRDAASLLQQEGTINCLKFIDDSHLISGSEDSTLCVWTTSNWKCIKTLKGHKGAVNGVSIHPKGSLALSVGKDQKIITWDLVKGRNAFVTNIKEIANNIIWSPSEKHFIVLFDQRIDFYDVNVAAPVQKVTFAKDVNCASFLNDSILLVGLENGCLEMVDVSHNKSLKNQKIHDSRIKDICVTNKGILTASSDGIVKLIRKANFGDRGSTNLDCRITCMTIFNPESD</sequence>
<dbReference type="EnsemblMetazoa" id="tetur06g03060.1">
    <property type="protein sequence ID" value="tetur06g03060.1"/>
    <property type="gene ID" value="tetur06g03060"/>
</dbReference>
<dbReference type="InterPro" id="IPR015943">
    <property type="entry name" value="WD40/YVTN_repeat-like_dom_sf"/>
</dbReference>
<dbReference type="STRING" id="32264.T1K759"/>
<evidence type="ECO:0000313" key="9">
    <source>
        <dbReference type="Proteomes" id="UP000015104"/>
    </source>
</evidence>
<dbReference type="AlphaFoldDB" id="T1K759"/>
<evidence type="ECO:0000256" key="6">
    <source>
        <dbReference type="PROSITE-ProRule" id="PRU00221"/>
    </source>
</evidence>
<reference evidence="8" key="2">
    <citation type="submission" date="2015-06" db="UniProtKB">
        <authorList>
            <consortium name="EnsemblMetazoa"/>
        </authorList>
    </citation>
    <scope>IDENTIFICATION</scope>
</reference>
<dbReference type="InterPro" id="IPR051959">
    <property type="entry name" value="PAK1-Kinase_Regulator"/>
</dbReference>
<accession>T1K759</accession>
<evidence type="ECO:0000256" key="4">
    <source>
        <dbReference type="ARBA" id="ARBA00022917"/>
    </source>
</evidence>